<evidence type="ECO:0000256" key="1">
    <source>
        <dbReference type="SAM" id="MobiDB-lite"/>
    </source>
</evidence>
<evidence type="ECO:0000313" key="2">
    <source>
        <dbReference type="EMBL" id="MBT8769574.1"/>
    </source>
</evidence>
<evidence type="ECO:0000313" key="3">
    <source>
        <dbReference type="Proteomes" id="UP001519667"/>
    </source>
</evidence>
<sequence>MQQARNAGKSNNTEGSVVRLISAASPLSWVSPPDNEVFEITSEPALPEIVFEFKADVDGDYEWSWVIEWEAKTSGLRERARNGKTQQTFSEYGSFVGKDKKWVADFGGKVLGGELTVTVLVGGKMLERSVTIRGHNPNKEDIATYVSGLEGVGGFDKLLEQETGSKHFINLDGEPIVAFDKGYGITQMTNPAPTYEQAWNWKENIAAGSSLYKEKVRLAEKYLGQSGRDYSDEQLQRETISRWNGGSYHEWDPNSEVWLRKKNLLCDSQTGNIGWLTGKEENKDKTESELRDRDKETYKLGTKGQSSDHPWLYTGVCYADHVLGK</sequence>
<comment type="caution">
    <text evidence="2">The sequence shown here is derived from an EMBL/GenBank/DDBJ whole genome shotgun (WGS) entry which is preliminary data.</text>
</comment>
<feature type="region of interest" description="Disordered" evidence="1">
    <location>
        <begin position="277"/>
        <end position="306"/>
    </location>
</feature>
<protein>
    <submittedName>
        <fullName evidence="2">Uncharacterized protein</fullName>
    </submittedName>
</protein>
<organism evidence="2 3">
    <name type="scientific">Metapseudomonas boanensis</name>
    <dbReference type="NCBI Taxonomy" id="2822138"/>
    <lineage>
        <taxon>Bacteria</taxon>
        <taxon>Pseudomonadati</taxon>
        <taxon>Pseudomonadota</taxon>
        <taxon>Gammaproteobacteria</taxon>
        <taxon>Pseudomonadales</taxon>
        <taxon>Pseudomonadaceae</taxon>
        <taxon>Metapseudomonas</taxon>
    </lineage>
</organism>
<accession>A0ABS5XPE3</accession>
<dbReference type="Proteomes" id="UP001519667">
    <property type="component" value="Unassembled WGS sequence"/>
</dbReference>
<dbReference type="EMBL" id="JAGTIS010000036">
    <property type="protein sequence ID" value="MBT8769574.1"/>
    <property type="molecule type" value="Genomic_DNA"/>
</dbReference>
<proteinExistence type="predicted"/>
<keyword evidence="3" id="KW-1185">Reference proteome</keyword>
<gene>
    <name evidence="2" type="ORF">J7302_26040</name>
</gene>
<reference evidence="2 3" key="1">
    <citation type="submission" date="2021-04" db="EMBL/GenBank/DDBJ databases">
        <title>Pseudomonas boanensis sp. nov., a bacterium isolated from river water used for household purposes in Boane District, Mozambique.</title>
        <authorList>
            <person name="Nicklasson M."/>
            <person name="Martin-Rodriguez A.J."/>
            <person name="Thorell K."/>
            <person name="Neves L."/>
            <person name="Mussagy A."/>
            <person name="Rydberg H.A."/>
            <person name="Hernroth B."/>
            <person name="Svensson-Stadler L."/>
            <person name="Sjoling A."/>
        </authorList>
    </citation>
    <scope>NUCLEOTIDE SEQUENCE [LARGE SCALE GENOMIC DNA]</scope>
    <source>
        <strain evidence="2 3">DB1</strain>
    </source>
</reference>
<feature type="compositionally biased region" description="Basic and acidic residues" evidence="1">
    <location>
        <begin position="278"/>
        <end position="298"/>
    </location>
</feature>
<dbReference type="RefSeq" id="WP_215381704.1">
    <property type="nucleotide sequence ID" value="NZ_JAGTIS010000036.1"/>
</dbReference>
<name>A0ABS5XPE3_9GAMM</name>